<proteinExistence type="inferred from homology"/>
<keyword evidence="2" id="KW-0472">Membrane</keyword>
<protein>
    <submittedName>
        <fullName evidence="5">Tumor necrosis factor ligand superfamily member 8</fullName>
    </submittedName>
</protein>
<dbReference type="PANTHER" id="PTHR32163:SF1">
    <property type="entry name" value="TUMOR NECROSIS FACTOR LIGAND SUPERFAMILY MEMBER 8"/>
    <property type="match status" value="1"/>
</dbReference>
<keyword evidence="4" id="KW-1185">Reference proteome</keyword>
<dbReference type="GO" id="GO:0016020">
    <property type="term" value="C:membrane"/>
    <property type="evidence" value="ECO:0007669"/>
    <property type="project" value="InterPro"/>
</dbReference>
<evidence type="ECO:0000313" key="5">
    <source>
        <dbReference type="RefSeq" id="XP_025068559.1"/>
    </source>
</evidence>
<dbReference type="GeneID" id="102381915"/>
<dbReference type="RefSeq" id="XP_025068559.1">
    <property type="nucleotide sequence ID" value="XM_025212774.1"/>
</dbReference>
<gene>
    <name evidence="5" type="primary">TNFSF8</name>
</gene>
<dbReference type="InterPro" id="IPR006052">
    <property type="entry name" value="TNF_dom"/>
</dbReference>
<keyword evidence="2" id="KW-1133">Transmembrane helix</keyword>
<comment type="similarity">
    <text evidence="1">Belongs to the tumor necrosis factor family.</text>
</comment>
<dbReference type="AlphaFoldDB" id="A0A3Q0H922"/>
<reference evidence="5" key="1">
    <citation type="submission" date="2025-08" db="UniProtKB">
        <authorList>
            <consortium name="RefSeq"/>
        </authorList>
    </citation>
    <scope>IDENTIFICATION</scope>
</reference>
<dbReference type="STRING" id="38654.A0A3Q0H922"/>
<dbReference type="Pfam" id="PF00229">
    <property type="entry name" value="TNF"/>
    <property type="match status" value="1"/>
</dbReference>
<name>A0A3Q0H922_ALLSI</name>
<dbReference type="Proteomes" id="UP000189705">
    <property type="component" value="Unplaced"/>
</dbReference>
<dbReference type="SUPFAM" id="SSF49842">
    <property type="entry name" value="TNF-like"/>
    <property type="match status" value="1"/>
</dbReference>
<accession>A0A3Q0H922</accession>
<feature type="domain" description="THD" evidence="3">
    <location>
        <begin position="99"/>
        <end position="231"/>
    </location>
</feature>
<keyword evidence="2" id="KW-0812">Transmembrane</keyword>
<dbReference type="InterPro" id="IPR053104">
    <property type="entry name" value="TNF_ligand_SF_member_8"/>
</dbReference>
<evidence type="ECO:0000256" key="2">
    <source>
        <dbReference type="SAM" id="Phobius"/>
    </source>
</evidence>
<dbReference type="SMART" id="SM00207">
    <property type="entry name" value="TNF"/>
    <property type="match status" value="1"/>
</dbReference>
<dbReference type="GO" id="GO:0006955">
    <property type="term" value="P:immune response"/>
    <property type="evidence" value="ECO:0007669"/>
    <property type="project" value="InterPro"/>
</dbReference>
<evidence type="ECO:0000259" key="3">
    <source>
        <dbReference type="SMART" id="SM00207"/>
    </source>
</evidence>
<dbReference type="PANTHER" id="PTHR32163">
    <property type="entry name" value="TUMOR NECROSIS FACTOR LIGAND SUPERFAMILY MEMBER 8"/>
    <property type="match status" value="1"/>
</dbReference>
<dbReference type="GO" id="GO:0043374">
    <property type="term" value="P:CD8-positive, alpha-beta T cell differentiation"/>
    <property type="evidence" value="ECO:0007669"/>
    <property type="project" value="TreeGrafter"/>
</dbReference>
<dbReference type="CTD" id="944"/>
<dbReference type="GO" id="GO:0005164">
    <property type="term" value="F:tumor necrosis factor receptor binding"/>
    <property type="evidence" value="ECO:0007669"/>
    <property type="project" value="InterPro"/>
</dbReference>
<dbReference type="InterPro" id="IPR008983">
    <property type="entry name" value="Tumour_necrosis_fac-like_dom"/>
</dbReference>
<feature type="transmembrane region" description="Helical" evidence="2">
    <location>
        <begin position="38"/>
        <end position="62"/>
    </location>
</feature>
<sequence>MCSPQEQTFFQVNDSHEAAIKMTEDSVSRRPVATNKSYFYFTTAFLSVCLVFALATIMILIVQKTGPTPEKPGNTLHFVGGNDSELFLRILKNVPFKTAAAYMRALKPNNTELKWTEYGVRQDIQIHEGIPVIQTQGLYLIFCHLNFNIHNCSGDTIDIKLQMFVNGDPRRQTIDTLCTSNEVSKRIYKEFFQLFLEYLNVNDRISVQIDKYQYLDFAVLPNENVLGVFRYSN</sequence>
<organism evidence="4 5">
    <name type="scientific">Alligator sinensis</name>
    <name type="common">Chinese alligator</name>
    <dbReference type="NCBI Taxonomy" id="38654"/>
    <lineage>
        <taxon>Eukaryota</taxon>
        <taxon>Metazoa</taxon>
        <taxon>Chordata</taxon>
        <taxon>Craniata</taxon>
        <taxon>Vertebrata</taxon>
        <taxon>Euteleostomi</taxon>
        <taxon>Archelosauria</taxon>
        <taxon>Archosauria</taxon>
        <taxon>Crocodylia</taxon>
        <taxon>Alligatoridae</taxon>
        <taxon>Alligatorinae</taxon>
        <taxon>Alligator</taxon>
    </lineage>
</organism>
<dbReference type="InParanoid" id="A0A3Q0H922"/>
<dbReference type="KEGG" id="asn:102381915"/>
<evidence type="ECO:0000313" key="4">
    <source>
        <dbReference type="Proteomes" id="UP000189705"/>
    </source>
</evidence>
<dbReference type="Gene3D" id="2.60.120.40">
    <property type="match status" value="1"/>
</dbReference>
<evidence type="ECO:0000256" key="1">
    <source>
        <dbReference type="ARBA" id="ARBA00008670"/>
    </source>
</evidence>